<dbReference type="AlphaFoldDB" id="A0A436ZZ12"/>
<feature type="domain" description="CCHC-type" evidence="3">
    <location>
        <begin position="76"/>
        <end position="90"/>
    </location>
</feature>
<name>A0A436ZZ12_ARTFL</name>
<evidence type="ECO:0000313" key="5">
    <source>
        <dbReference type="Proteomes" id="UP000283090"/>
    </source>
</evidence>
<keyword evidence="1" id="KW-0862">Zinc</keyword>
<protein>
    <recommendedName>
        <fullName evidence="3">CCHC-type domain-containing protein</fullName>
    </recommendedName>
</protein>
<gene>
    <name evidence="4" type="ORF">DFL_006009</name>
</gene>
<dbReference type="RefSeq" id="XP_067489792.1">
    <property type="nucleotide sequence ID" value="XM_067635354.1"/>
</dbReference>
<dbReference type="InterPro" id="IPR036875">
    <property type="entry name" value="Znf_CCHC_sf"/>
</dbReference>
<organism evidence="4 5">
    <name type="scientific">Arthrobotrys flagrans</name>
    <name type="common">Nematode-trapping fungus</name>
    <name type="synonym">Trichothecium flagrans</name>
    <dbReference type="NCBI Taxonomy" id="97331"/>
    <lineage>
        <taxon>Eukaryota</taxon>
        <taxon>Fungi</taxon>
        <taxon>Dikarya</taxon>
        <taxon>Ascomycota</taxon>
        <taxon>Pezizomycotina</taxon>
        <taxon>Orbiliomycetes</taxon>
        <taxon>Orbiliales</taxon>
        <taxon>Orbiliaceae</taxon>
        <taxon>Arthrobotrys</taxon>
    </lineage>
</organism>
<keyword evidence="1" id="KW-0479">Metal-binding</keyword>
<feature type="region of interest" description="Disordered" evidence="2">
    <location>
        <begin position="174"/>
        <end position="267"/>
    </location>
</feature>
<dbReference type="Gene3D" id="4.10.60.10">
    <property type="entry name" value="Zinc finger, CCHC-type"/>
    <property type="match status" value="1"/>
</dbReference>
<dbReference type="GO" id="GO:0008270">
    <property type="term" value="F:zinc ion binding"/>
    <property type="evidence" value="ECO:0007669"/>
    <property type="project" value="UniProtKB-KW"/>
</dbReference>
<feature type="compositionally biased region" description="Basic and acidic residues" evidence="2">
    <location>
        <begin position="212"/>
        <end position="222"/>
    </location>
</feature>
<comment type="caution">
    <text evidence="4">The sequence shown here is derived from an EMBL/GenBank/DDBJ whole genome shotgun (WGS) entry which is preliminary data.</text>
</comment>
<dbReference type="GeneID" id="93588320"/>
<keyword evidence="1" id="KW-0863">Zinc-finger</keyword>
<accession>A0A436ZZ12</accession>
<evidence type="ECO:0000256" key="2">
    <source>
        <dbReference type="SAM" id="MobiDB-lite"/>
    </source>
</evidence>
<dbReference type="PROSITE" id="PS50158">
    <property type="entry name" value="ZF_CCHC"/>
    <property type="match status" value="1"/>
</dbReference>
<evidence type="ECO:0000256" key="1">
    <source>
        <dbReference type="PROSITE-ProRule" id="PRU00047"/>
    </source>
</evidence>
<proteinExistence type="predicted"/>
<evidence type="ECO:0000313" key="4">
    <source>
        <dbReference type="EMBL" id="RVD84248.1"/>
    </source>
</evidence>
<dbReference type="EMBL" id="SAEB01000007">
    <property type="protein sequence ID" value="RVD84248.1"/>
    <property type="molecule type" value="Genomic_DNA"/>
</dbReference>
<dbReference type="OrthoDB" id="5430797at2759"/>
<reference evidence="4 5" key="1">
    <citation type="submission" date="2019-01" db="EMBL/GenBank/DDBJ databases">
        <title>Intercellular communication is required for trap formation in the nematode-trapping fungus Duddingtonia flagrans.</title>
        <authorList>
            <person name="Youssar L."/>
            <person name="Wernet V."/>
            <person name="Hensel N."/>
            <person name="Hildebrandt H.-G."/>
            <person name="Fischer R."/>
        </authorList>
    </citation>
    <scope>NUCLEOTIDE SEQUENCE [LARGE SCALE GENOMIC DNA]</scope>
    <source>
        <strain evidence="4 5">CBS H-5679</strain>
    </source>
</reference>
<dbReference type="GO" id="GO:0003676">
    <property type="term" value="F:nucleic acid binding"/>
    <property type="evidence" value="ECO:0007669"/>
    <property type="project" value="InterPro"/>
</dbReference>
<dbReference type="SMART" id="SM00343">
    <property type="entry name" value="ZnF_C2HC"/>
    <property type="match status" value="2"/>
</dbReference>
<dbReference type="VEuPathDB" id="FungiDB:DFL_006009"/>
<dbReference type="InterPro" id="IPR001878">
    <property type="entry name" value="Znf_CCHC"/>
</dbReference>
<dbReference type="Proteomes" id="UP000283090">
    <property type="component" value="Unassembled WGS sequence"/>
</dbReference>
<keyword evidence="5" id="KW-1185">Reference proteome</keyword>
<evidence type="ECO:0000259" key="3">
    <source>
        <dbReference type="PROSITE" id="PS50158"/>
    </source>
</evidence>
<dbReference type="SUPFAM" id="SSF57756">
    <property type="entry name" value="Retrovirus zinc finger-like domains"/>
    <property type="match status" value="1"/>
</dbReference>
<sequence length="284" mass="30668">MSGYNYFEQYDGDESPPPYSGVSDEEMMDAPEYYYRYSDDDENDYYRCHDDDENDSQPSKPKPKKTPAAGKLVIKKCRTCGNAGHDSRNCAINKGFTGKNKKPKATALPPPPPPPIQQKAPKPSKPAEEKACGACREIGHDRRSCPKLLGAPEQRKQEEVVAVVKKFMETMAGAVAPPVPSPVKAKSKTKKEAPPVETKVPKKQTTKGSRGKAVEAEQEKATKPHQSQTAKRSKKVKPLGASGSRGGAGIAKKYGEPAAKKKKAPAATSANVANGGINFTINWG</sequence>
<feature type="region of interest" description="Disordered" evidence="2">
    <location>
        <begin position="1"/>
        <end position="131"/>
    </location>
</feature>